<accession>A0ABM9KDT9</accession>
<evidence type="ECO:0000313" key="2">
    <source>
        <dbReference type="Proteomes" id="UP001189757"/>
    </source>
</evidence>
<dbReference type="Proteomes" id="UP001189757">
    <property type="component" value="Unassembled WGS sequence"/>
</dbReference>
<evidence type="ECO:0000313" key="1">
    <source>
        <dbReference type="EMBL" id="CAJ0822445.1"/>
    </source>
</evidence>
<proteinExistence type="predicted"/>
<dbReference type="EMBL" id="CATZLL010000022">
    <property type="protein sequence ID" value="CAJ0822445.1"/>
    <property type="molecule type" value="Genomic_DNA"/>
</dbReference>
<gene>
    <name evidence="1" type="ORF">LMG18101_05009</name>
</gene>
<organism evidence="1 2">
    <name type="scientific">Ralstonia flaminis</name>
    <dbReference type="NCBI Taxonomy" id="3058597"/>
    <lineage>
        <taxon>Bacteria</taxon>
        <taxon>Pseudomonadati</taxon>
        <taxon>Pseudomonadota</taxon>
        <taxon>Betaproteobacteria</taxon>
        <taxon>Burkholderiales</taxon>
        <taxon>Burkholderiaceae</taxon>
        <taxon>Ralstonia</taxon>
    </lineage>
</organism>
<name>A0ABM9KDT9_9RALS</name>
<reference evidence="1 2" key="1">
    <citation type="submission" date="2023-07" db="EMBL/GenBank/DDBJ databases">
        <authorList>
            <person name="Peeters C."/>
        </authorList>
    </citation>
    <scope>NUCLEOTIDE SEQUENCE [LARGE SCALE GENOMIC DNA]</scope>
    <source>
        <strain evidence="1 2">LMG 18101</strain>
    </source>
</reference>
<comment type="caution">
    <text evidence="1">The sequence shown here is derived from an EMBL/GenBank/DDBJ whole genome shotgun (WGS) entry which is preliminary data.</text>
</comment>
<keyword evidence="2" id="KW-1185">Reference proteome</keyword>
<sequence length="31" mass="3326">MWEDATVNEGELASPQPVIRFNPASAAIPTL</sequence>
<protein>
    <submittedName>
        <fullName evidence="1">Uncharacterized protein</fullName>
    </submittedName>
</protein>